<dbReference type="EMBL" id="CAIX01000070">
    <property type="protein sequence ID" value="CCI44422.1"/>
    <property type="molecule type" value="Genomic_DNA"/>
</dbReference>
<proteinExistence type="predicted"/>
<accession>A0A024GD45</accession>
<evidence type="ECO:0000313" key="1">
    <source>
        <dbReference type="EMBL" id="CCI44422.1"/>
    </source>
</evidence>
<sequence length="176" mass="19845">MSHSCIPAFVDFGVSSTLPKWANIATPSPSCLLYFKNYIADNVNESVNLAEQPFISTQIGFIRCEMSKSYAQNDEREKLNKVAPYQASNGSMLVDISGTIAAIKFQSKFHGRFWWRVKESGKQNMTIPYHDSRSIQKLFLLQKNFNMIVLVSVTDSCAKSPRLWINCGSAKALYKT</sequence>
<evidence type="ECO:0000313" key="2">
    <source>
        <dbReference type="Proteomes" id="UP000053237"/>
    </source>
</evidence>
<gene>
    <name evidence="1" type="ORF">BN9_052310</name>
</gene>
<protein>
    <submittedName>
        <fullName evidence="1">Uncharacterized protein</fullName>
    </submittedName>
</protein>
<organism evidence="1 2">
    <name type="scientific">Albugo candida</name>
    <dbReference type="NCBI Taxonomy" id="65357"/>
    <lineage>
        <taxon>Eukaryota</taxon>
        <taxon>Sar</taxon>
        <taxon>Stramenopiles</taxon>
        <taxon>Oomycota</taxon>
        <taxon>Peronosporomycetes</taxon>
        <taxon>Albuginales</taxon>
        <taxon>Albuginaceae</taxon>
        <taxon>Albugo</taxon>
    </lineage>
</organism>
<dbReference type="AlphaFoldDB" id="A0A024GD45"/>
<dbReference type="InParanoid" id="A0A024GD45"/>
<comment type="caution">
    <text evidence="1">The sequence shown here is derived from an EMBL/GenBank/DDBJ whole genome shotgun (WGS) entry which is preliminary data.</text>
</comment>
<reference evidence="1 2" key="1">
    <citation type="submission" date="2012-05" db="EMBL/GenBank/DDBJ databases">
        <title>Recombination and specialization in a pathogen metapopulation.</title>
        <authorList>
            <person name="Gardiner A."/>
            <person name="Kemen E."/>
            <person name="Schultz-Larsen T."/>
            <person name="MacLean D."/>
            <person name="Van Oosterhout C."/>
            <person name="Jones J.D.G."/>
        </authorList>
    </citation>
    <scope>NUCLEOTIDE SEQUENCE [LARGE SCALE GENOMIC DNA]</scope>
    <source>
        <strain evidence="1 2">Ac Nc2</strain>
    </source>
</reference>
<keyword evidence="2" id="KW-1185">Reference proteome</keyword>
<dbReference type="Proteomes" id="UP000053237">
    <property type="component" value="Unassembled WGS sequence"/>
</dbReference>
<name>A0A024GD45_9STRA</name>